<keyword evidence="2" id="KW-1185">Reference proteome</keyword>
<dbReference type="RefSeq" id="WP_081156030.1">
    <property type="nucleotide sequence ID" value="NZ_LVYD01000124.1"/>
</dbReference>
<evidence type="ECO:0000313" key="2">
    <source>
        <dbReference type="Proteomes" id="UP000192796"/>
    </source>
</evidence>
<gene>
    <name evidence="1" type="ORF">A3860_10895</name>
</gene>
<accession>A0A1V9FFR6</accession>
<dbReference type="OrthoDB" id="1493507at2"/>
<sequence>MKSLKKIEATYTPAEIAQSFVFPGSKNSREREALLEAFREHRRKVSSKHSEKTKLISQLLQLKFKIEDHLKANM</sequence>
<dbReference type="Proteomes" id="UP000192796">
    <property type="component" value="Unassembled WGS sequence"/>
</dbReference>
<proteinExistence type="predicted"/>
<reference evidence="1 2" key="1">
    <citation type="submission" date="2016-03" db="EMBL/GenBank/DDBJ databases">
        <title>Niastella vici sp. nov., isolated from farmland soil.</title>
        <authorList>
            <person name="Chen L."/>
            <person name="Wang D."/>
            <person name="Yang S."/>
            <person name="Wang G."/>
        </authorList>
    </citation>
    <scope>NUCLEOTIDE SEQUENCE [LARGE SCALE GENOMIC DNA]</scope>
    <source>
        <strain evidence="1 2">DJ57</strain>
    </source>
</reference>
<evidence type="ECO:0000313" key="1">
    <source>
        <dbReference type="EMBL" id="OQP57066.1"/>
    </source>
</evidence>
<name>A0A1V9FFR6_9BACT</name>
<dbReference type="AlphaFoldDB" id="A0A1V9FFR6"/>
<organism evidence="1 2">
    <name type="scientific">Niastella vici</name>
    <dbReference type="NCBI Taxonomy" id="1703345"/>
    <lineage>
        <taxon>Bacteria</taxon>
        <taxon>Pseudomonadati</taxon>
        <taxon>Bacteroidota</taxon>
        <taxon>Chitinophagia</taxon>
        <taxon>Chitinophagales</taxon>
        <taxon>Chitinophagaceae</taxon>
        <taxon>Niastella</taxon>
    </lineage>
</organism>
<dbReference type="EMBL" id="LVYD01000124">
    <property type="protein sequence ID" value="OQP57066.1"/>
    <property type="molecule type" value="Genomic_DNA"/>
</dbReference>
<comment type="caution">
    <text evidence="1">The sequence shown here is derived from an EMBL/GenBank/DDBJ whole genome shotgun (WGS) entry which is preliminary data.</text>
</comment>
<protein>
    <submittedName>
        <fullName evidence="1">Uncharacterized protein</fullName>
    </submittedName>
</protein>